<evidence type="ECO:0000313" key="1">
    <source>
        <dbReference type="EMBL" id="ROW07903.1"/>
    </source>
</evidence>
<dbReference type="OrthoDB" id="3350591at2759"/>
<dbReference type="PANTHER" id="PTHR38797:SF4">
    <property type="entry name" value="NUCLEAR PORE COMPLEX PROTEIN NUP85"/>
    <property type="match status" value="1"/>
</dbReference>
<protein>
    <submittedName>
        <fullName evidence="1">Uncharacterized protein</fullName>
    </submittedName>
</protein>
<gene>
    <name evidence="1" type="ORF">VMCG_03448</name>
</gene>
<dbReference type="InterPro" id="IPR053204">
    <property type="entry name" value="Oxopyrrolidines_Biosynth-assoc"/>
</dbReference>
<dbReference type="Pfam" id="PF12311">
    <property type="entry name" value="DUF3632"/>
    <property type="match status" value="1"/>
</dbReference>
<dbReference type="InterPro" id="IPR022085">
    <property type="entry name" value="OpdG"/>
</dbReference>
<dbReference type="AlphaFoldDB" id="A0A423WWM6"/>
<reference evidence="1 2" key="1">
    <citation type="submission" date="2015-09" db="EMBL/GenBank/DDBJ databases">
        <title>Host preference determinants of Valsa canker pathogens revealed by comparative genomics.</title>
        <authorList>
            <person name="Yin Z."/>
            <person name="Huang L."/>
        </authorList>
    </citation>
    <scope>NUCLEOTIDE SEQUENCE [LARGE SCALE GENOMIC DNA]</scope>
    <source>
        <strain evidence="1 2">03-1</strain>
    </source>
</reference>
<name>A0A423WWM6_9PEZI</name>
<sequence length="295" mass="33288">MSTTALTFDAITNEERGLFDDIRFDVYTKFEQVINALNTVADDDKAGQLVAYLTSYSPEKLDKAGLNPDDFTEYTWTVVTYIAACIPPEHPAQDVLVQVLLRLQGSEEPWKDLPGFGMFMRHMWNKSPTFDAVDDSSSISDDDPPLSLSEWLNLNSFAARIFQDVQPSFRSFGIWELRSGLEEDVSTDVQDKPFPQAVAEARVRVASEWIIRAGDRLLKDSLLGVWAVETALMGRAYVGGELIPATRGLNLERWGFWKRRLGELRNGVQEETVRRAIDRALAVMTALEMKAAERM</sequence>
<dbReference type="STRING" id="356882.A0A423WWM6"/>
<dbReference type="PANTHER" id="PTHR38797">
    <property type="entry name" value="NUCLEAR PORE COMPLEX PROTEIN NUP85-RELATED"/>
    <property type="match status" value="1"/>
</dbReference>
<dbReference type="Proteomes" id="UP000283895">
    <property type="component" value="Unassembled WGS sequence"/>
</dbReference>
<accession>A0A423WWM6</accession>
<organism evidence="1 2">
    <name type="scientific">Cytospora schulzeri</name>
    <dbReference type="NCBI Taxonomy" id="448051"/>
    <lineage>
        <taxon>Eukaryota</taxon>
        <taxon>Fungi</taxon>
        <taxon>Dikarya</taxon>
        <taxon>Ascomycota</taxon>
        <taxon>Pezizomycotina</taxon>
        <taxon>Sordariomycetes</taxon>
        <taxon>Sordariomycetidae</taxon>
        <taxon>Diaporthales</taxon>
        <taxon>Cytosporaceae</taxon>
        <taxon>Cytospora</taxon>
    </lineage>
</organism>
<dbReference type="EMBL" id="LKEA01000007">
    <property type="protein sequence ID" value="ROW07903.1"/>
    <property type="molecule type" value="Genomic_DNA"/>
</dbReference>
<evidence type="ECO:0000313" key="2">
    <source>
        <dbReference type="Proteomes" id="UP000283895"/>
    </source>
</evidence>
<keyword evidence="2" id="KW-1185">Reference proteome</keyword>
<proteinExistence type="predicted"/>
<comment type="caution">
    <text evidence="1">The sequence shown here is derived from an EMBL/GenBank/DDBJ whole genome shotgun (WGS) entry which is preliminary data.</text>
</comment>